<dbReference type="RefSeq" id="WP_346097881.1">
    <property type="nucleotide sequence ID" value="NZ_BAAABY010000039.1"/>
</dbReference>
<dbReference type="InterPro" id="IPR032710">
    <property type="entry name" value="NTF2-like_dom_sf"/>
</dbReference>
<dbReference type="Proteomes" id="UP001500909">
    <property type="component" value="Unassembled WGS sequence"/>
</dbReference>
<sequence length="143" mass="15723">MDHTETAADPLETLYRRWLLDLWHGDFAVAEDILAPDFVGHWPTFDVHGRDETAEQIRRSYTYFDDIEVTLDAGPVVGDGMVAARWTFHGAYRGGIPGTTAPPGTRISFAGQDLFRAADGRFTEYWVVSDGLGMMTALGAVGA</sequence>
<evidence type="ECO:0000313" key="2">
    <source>
        <dbReference type="Proteomes" id="UP001500909"/>
    </source>
</evidence>
<proteinExistence type="predicted"/>
<dbReference type="EMBL" id="BAAABY010000039">
    <property type="protein sequence ID" value="GAA0482741.1"/>
    <property type="molecule type" value="Genomic_DNA"/>
</dbReference>
<keyword evidence="2" id="KW-1185">Reference proteome</keyword>
<evidence type="ECO:0000313" key="1">
    <source>
        <dbReference type="EMBL" id="GAA0482741.1"/>
    </source>
</evidence>
<comment type="caution">
    <text evidence="1">The sequence shown here is derived from an EMBL/GenBank/DDBJ whole genome shotgun (WGS) entry which is preliminary data.</text>
</comment>
<dbReference type="Pfam" id="PF07366">
    <property type="entry name" value="SnoaL"/>
    <property type="match status" value="1"/>
</dbReference>
<dbReference type="SUPFAM" id="SSF54427">
    <property type="entry name" value="NTF2-like"/>
    <property type="match status" value="1"/>
</dbReference>
<name>A0ABP3KM63_9ACTN</name>
<accession>A0ABP3KM63</accession>
<organism evidence="1 2">
    <name type="scientific">Streptomyces olivaceiscleroticus</name>
    <dbReference type="NCBI Taxonomy" id="68245"/>
    <lineage>
        <taxon>Bacteria</taxon>
        <taxon>Bacillati</taxon>
        <taxon>Actinomycetota</taxon>
        <taxon>Actinomycetes</taxon>
        <taxon>Kitasatosporales</taxon>
        <taxon>Streptomycetaceae</taxon>
        <taxon>Streptomyces</taxon>
    </lineage>
</organism>
<gene>
    <name evidence="1" type="ORF">GCM10010361_54510</name>
</gene>
<protein>
    <recommendedName>
        <fullName evidence="3">Ester cyclase</fullName>
    </recommendedName>
</protein>
<reference evidence="2" key="1">
    <citation type="journal article" date="2019" name="Int. J. Syst. Evol. Microbiol.">
        <title>The Global Catalogue of Microorganisms (GCM) 10K type strain sequencing project: providing services to taxonomists for standard genome sequencing and annotation.</title>
        <authorList>
            <consortium name="The Broad Institute Genomics Platform"/>
            <consortium name="The Broad Institute Genome Sequencing Center for Infectious Disease"/>
            <person name="Wu L."/>
            <person name="Ma J."/>
        </authorList>
    </citation>
    <scope>NUCLEOTIDE SEQUENCE [LARGE SCALE GENOMIC DNA]</scope>
    <source>
        <strain evidence="2">JCM 4805</strain>
    </source>
</reference>
<evidence type="ECO:0008006" key="3">
    <source>
        <dbReference type="Google" id="ProtNLM"/>
    </source>
</evidence>
<dbReference type="Gene3D" id="3.10.450.50">
    <property type="match status" value="1"/>
</dbReference>
<dbReference type="InterPro" id="IPR009959">
    <property type="entry name" value="Cyclase_SnoaL-like"/>
</dbReference>